<dbReference type="EMBL" id="ML975149">
    <property type="protein sequence ID" value="KAF1817371.1"/>
    <property type="molecule type" value="Genomic_DNA"/>
</dbReference>
<organism evidence="1">
    <name type="scientific">Eremomyces bilateralis CBS 781.70</name>
    <dbReference type="NCBI Taxonomy" id="1392243"/>
    <lineage>
        <taxon>Eukaryota</taxon>
        <taxon>Fungi</taxon>
        <taxon>Dikarya</taxon>
        <taxon>Ascomycota</taxon>
        <taxon>Pezizomycotina</taxon>
        <taxon>Dothideomycetes</taxon>
        <taxon>Dothideomycetes incertae sedis</taxon>
        <taxon>Eremomycetales</taxon>
        <taxon>Eremomycetaceae</taxon>
        <taxon>Eremomyces</taxon>
    </lineage>
</organism>
<evidence type="ECO:0000313" key="3">
    <source>
        <dbReference type="RefSeq" id="XP_033539002.1"/>
    </source>
</evidence>
<reference evidence="1 3" key="1">
    <citation type="submission" date="2020-01" db="EMBL/GenBank/DDBJ databases">
        <authorList>
            <consortium name="DOE Joint Genome Institute"/>
            <person name="Haridas S."/>
            <person name="Albert R."/>
            <person name="Binder M."/>
            <person name="Bloem J."/>
            <person name="Labutti K."/>
            <person name="Salamov A."/>
            <person name="Andreopoulos B."/>
            <person name="Baker S.E."/>
            <person name="Barry K."/>
            <person name="Bills G."/>
            <person name="Bluhm B.H."/>
            <person name="Cannon C."/>
            <person name="Castanera R."/>
            <person name="Culley D.E."/>
            <person name="Daum C."/>
            <person name="Ezra D."/>
            <person name="Gonzalez J.B."/>
            <person name="Henrissat B."/>
            <person name="Kuo A."/>
            <person name="Liang C."/>
            <person name="Lipzen A."/>
            <person name="Lutzoni F."/>
            <person name="Magnuson J."/>
            <person name="Mondo S."/>
            <person name="Nolan M."/>
            <person name="Ohm R."/>
            <person name="Pangilinan J."/>
            <person name="Park H.-J."/>
            <person name="Ramirez L."/>
            <person name="Alfaro M."/>
            <person name="Sun H."/>
            <person name="Tritt A."/>
            <person name="Yoshinaga Y."/>
            <person name="Zwiers L.-H."/>
            <person name="Turgeon B.G."/>
            <person name="Goodwin S.B."/>
            <person name="Spatafora J.W."/>
            <person name="Crous P.W."/>
            <person name="Grigoriev I.V."/>
        </authorList>
    </citation>
    <scope>NUCLEOTIDE SEQUENCE</scope>
    <source>
        <strain evidence="1 3">CBS 781.70</strain>
    </source>
</reference>
<keyword evidence="2" id="KW-1185">Reference proteome</keyword>
<evidence type="ECO:0008006" key="4">
    <source>
        <dbReference type="Google" id="ProtNLM"/>
    </source>
</evidence>
<dbReference type="OrthoDB" id="1872379at2759"/>
<dbReference type="AlphaFoldDB" id="A0A6G1GHJ7"/>
<dbReference type="Gene3D" id="1.25.40.10">
    <property type="entry name" value="Tetratricopeptide repeat domain"/>
    <property type="match status" value="1"/>
</dbReference>
<reference evidence="3" key="3">
    <citation type="submission" date="2025-04" db="UniProtKB">
        <authorList>
            <consortium name="RefSeq"/>
        </authorList>
    </citation>
    <scope>IDENTIFICATION</scope>
    <source>
        <strain evidence="3">CBS 781.70</strain>
    </source>
</reference>
<evidence type="ECO:0000313" key="1">
    <source>
        <dbReference type="EMBL" id="KAF1817371.1"/>
    </source>
</evidence>
<dbReference type="Proteomes" id="UP000504638">
    <property type="component" value="Unplaced"/>
</dbReference>
<reference evidence="3" key="2">
    <citation type="submission" date="2020-04" db="EMBL/GenBank/DDBJ databases">
        <authorList>
            <consortium name="NCBI Genome Project"/>
        </authorList>
    </citation>
    <scope>NUCLEOTIDE SEQUENCE</scope>
    <source>
        <strain evidence="3">CBS 781.70</strain>
    </source>
</reference>
<dbReference type="RefSeq" id="XP_033539002.1">
    <property type="nucleotide sequence ID" value="XM_033675909.1"/>
</dbReference>
<proteinExistence type="predicted"/>
<dbReference type="PANTHER" id="PTHR46014:SF1">
    <property type="entry name" value="TETRATRICOPEPTIDE REPEAT PROTEIN 1"/>
    <property type="match status" value="1"/>
</dbReference>
<dbReference type="InterPro" id="IPR052769">
    <property type="entry name" value="TPR_domain_protein"/>
</dbReference>
<sequence length="246" mass="27172">MSSPSSQLPASYALLPPTSESPLLATSTTQKTAANHLFTTGAYDAALTGYLRALAPLPAYLDYEIAVLRSNIAACHVRLEQWREAMESAEGALEGLARVDGWEEEQVEDGEEESSEARETPMETLQRLGWTVDDVQRIRTKALMRRANARMQLGKWADLEGADQDYTYLSTLSTLSSQDRKTLDLARRALPAKMEAAKQNEMAEVMGKLKQLGNGILKPFGLSTNNFQFVKDEKTGGYSMGFDQNP</sequence>
<dbReference type="SUPFAM" id="SSF48452">
    <property type="entry name" value="TPR-like"/>
    <property type="match status" value="1"/>
</dbReference>
<protein>
    <recommendedName>
        <fullName evidence="4">Tetratricopeptide repeat protein 1</fullName>
    </recommendedName>
</protein>
<dbReference type="PANTHER" id="PTHR46014">
    <property type="entry name" value="TETRATRICOPEPTIDE REPEAT PROTEIN 1"/>
    <property type="match status" value="1"/>
</dbReference>
<dbReference type="GeneID" id="54416479"/>
<accession>A0A6G1GHJ7</accession>
<dbReference type="InterPro" id="IPR011990">
    <property type="entry name" value="TPR-like_helical_dom_sf"/>
</dbReference>
<gene>
    <name evidence="1 3" type="ORF">P152DRAFT_388118</name>
</gene>
<name>A0A6G1GHJ7_9PEZI</name>
<evidence type="ECO:0000313" key="2">
    <source>
        <dbReference type="Proteomes" id="UP000504638"/>
    </source>
</evidence>